<dbReference type="InterPro" id="IPR007110">
    <property type="entry name" value="Ig-like_dom"/>
</dbReference>
<dbReference type="GO" id="GO:0042605">
    <property type="term" value="F:peptide antigen binding"/>
    <property type="evidence" value="ECO:0007669"/>
    <property type="project" value="TreeGrafter"/>
</dbReference>
<keyword evidence="6" id="KW-1279">T cell receptor</keyword>
<dbReference type="GeneTree" id="ENSGT00940000153130"/>
<dbReference type="Ensembl" id="ENSMSIT00000008518.1">
    <property type="protein sequence ID" value="ENSMSIP00000006721.1"/>
    <property type="gene ID" value="ENSMSIG00000005987.1"/>
</dbReference>
<evidence type="ECO:0000256" key="2">
    <source>
        <dbReference type="ARBA" id="ARBA00022859"/>
    </source>
</evidence>
<organism evidence="9 10">
    <name type="scientific">Mus spicilegus</name>
    <name type="common">Mound-building mouse</name>
    <dbReference type="NCBI Taxonomy" id="10103"/>
    <lineage>
        <taxon>Eukaryota</taxon>
        <taxon>Metazoa</taxon>
        <taxon>Chordata</taxon>
        <taxon>Craniata</taxon>
        <taxon>Vertebrata</taxon>
        <taxon>Euteleostomi</taxon>
        <taxon>Mammalia</taxon>
        <taxon>Eutheria</taxon>
        <taxon>Euarchontoglires</taxon>
        <taxon>Glires</taxon>
        <taxon>Rodentia</taxon>
        <taxon>Myomorpha</taxon>
        <taxon>Muroidea</taxon>
        <taxon>Muridae</taxon>
        <taxon>Murinae</taxon>
        <taxon>Mus</taxon>
        <taxon>Mus</taxon>
    </lineage>
</organism>
<keyword evidence="3" id="KW-1064">Adaptive immunity</keyword>
<keyword evidence="10" id="KW-1185">Reference proteome</keyword>
<keyword evidence="1 7" id="KW-0732">Signal</keyword>
<reference evidence="9" key="1">
    <citation type="submission" date="2025-08" db="UniProtKB">
        <authorList>
            <consortium name="Ensembl"/>
        </authorList>
    </citation>
    <scope>IDENTIFICATION</scope>
</reference>
<proteinExistence type="predicted"/>
<dbReference type="Pfam" id="PF07686">
    <property type="entry name" value="V-set"/>
    <property type="match status" value="1"/>
</dbReference>
<evidence type="ECO:0000313" key="10">
    <source>
        <dbReference type="Proteomes" id="UP000694415"/>
    </source>
</evidence>
<reference evidence="9" key="2">
    <citation type="submission" date="2025-09" db="UniProtKB">
        <authorList>
            <consortium name="Ensembl"/>
        </authorList>
    </citation>
    <scope>IDENTIFICATION</scope>
</reference>
<feature type="chain" id="PRO_5033999219" description="Ig-like domain-containing protein" evidence="7">
    <location>
        <begin position="22"/>
        <end position="122"/>
    </location>
</feature>
<evidence type="ECO:0000256" key="7">
    <source>
        <dbReference type="SAM" id="SignalP"/>
    </source>
</evidence>
<feature type="domain" description="Ig-like" evidence="8">
    <location>
        <begin position="23"/>
        <end position="122"/>
    </location>
</feature>
<evidence type="ECO:0000256" key="6">
    <source>
        <dbReference type="ARBA" id="ARBA00043266"/>
    </source>
</evidence>
<dbReference type="InterPro" id="IPR013783">
    <property type="entry name" value="Ig-like_fold"/>
</dbReference>
<accession>A0A8C6GJV6</accession>
<keyword evidence="2" id="KW-0391">Immunity</keyword>
<evidence type="ECO:0000256" key="4">
    <source>
        <dbReference type="ARBA" id="ARBA00023170"/>
    </source>
</evidence>
<dbReference type="PANTHER" id="PTHR19343">
    <property type="entry name" value="T CELL RECEPTOR ALPHA VARIABLE 1-2"/>
    <property type="match status" value="1"/>
</dbReference>
<evidence type="ECO:0000256" key="3">
    <source>
        <dbReference type="ARBA" id="ARBA00023130"/>
    </source>
</evidence>
<evidence type="ECO:0000256" key="1">
    <source>
        <dbReference type="ARBA" id="ARBA00022729"/>
    </source>
</evidence>
<evidence type="ECO:0000313" key="9">
    <source>
        <dbReference type="Ensembl" id="ENSMSIP00000006721.1"/>
    </source>
</evidence>
<dbReference type="GO" id="GO:0042101">
    <property type="term" value="C:T cell receptor complex"/>
    <property type="evidence" value="ECO:0007669"/>
    <property type="project" value="UniProtKB-KW"/>
</dbReference>
<protein>
    <recommendedName>
        <fullName evidence="8">Ig-like domain-containing protein</fullName>
    </recommendedName>
</protein>
<dbReference type="PANTHER" id="PTHR19343:SF9">
    <property type="entry name" value="IG-LIKE DOMAIN-CONTAINING PROTEIN"/>
    <property type="match status" value="1"/>
</dbReference>
<dbReference type="InterPro" id="IPR036179">
    <property type="entry name" value="Ig-like_dom_sf"/>
</dbReference>
<dbReference type="SMART" id="SM00409">
    <property type="entry name" value="IG"/>
    <property type="match status" value="1"/>
</dbReference>
<evidence type="ECO:0000259" key="8">
    <source>
        <dbReference type="PROSITE" id="PS50835"/>
    </source>
</evidence>
<dbReference type="GO" id="GO:0002250">
    <property type="term" value="P:adaptive immune response"/>
    <property type="evidence" value="ECO:0007669"/>
    <property type="project" value="UniProtKB-KW"/>
</dbReference>
<dbReference type="Proteomes" id="UP000694415">
    <property type="component" value="Unplaced"/>
</dbReference>
<dbReference type="InterPro" id="IPR003599">
    <property type="entry name" value="Ig_sub"/>
</dbReference>
<dbReference type="InterPro" id="IPR013106">
    <property type="entry name" value="Ig_V-set"/>
</dbReference>
<name>A0A8C6GJV6_MUSSI</name>
<keyword evidence="4" id="KW-0675">Receptor</keyword>
<keyword evidence="5" id="KW-0393">Immunoglobulin domain</keyword>
<dbReference type="SUPFAM" id="SSF48726">
    <property type="entry name" value="Immunoglobulin"/>
    <property type="match status" value="1"/>
</dbReference>
<feature type="signal peptide" evidence="7">
    <location>
        <begin position="1"/>
        <end position="21"/>
    </location>
</feature>
<dbReference type="InterPro" id="IPR051006">
    <property type="entry name" value="TCR_variable_domain"/>
</dbReference>
<dbReference type="Gene3D" id="2.60.40.10">
    <property type="entry name" value="Immunoglobulins"/>
    <property type="match status" value="1"/>
</dbReference>
<evidence type="ECO:0000256" key="5">
    <source>
        <dbReference type="ARBA" id="ARBA00023319"/>
    </source>
</evidence>
<dbReference type="PROSITE" id="PS50835">
    <property type="entry name" value="IG_LIKE"/>
    <property type="match status" value="1"/>
</dbReference>
<dbReference type="SMART" id="SM00406">
    <property type="entry name" value="IGv"/>
    <property type="match status" value="1"/>
</dbReference>
<sequence length="122" mass="13946">RMKSFSVSLVVLWLQLNWVNSQQKVQQSPESLIVPEGGMASLNCTSSDRNVDYFWWYRQHSGKSPKILITLFYLAQGTKENGRLKSTFNSKERYSTLHIRDAQLEDSGTYFCAAEAQCSQQG</sequence>
<dbReference type="AlphaFoldDB" id="A0A8C6GJV6"/>